<dbReference type="PANTHER" id="PTHR42770">
    <property type="entry name" value="AMINO ACID TRANSPORTER-RELATED"/>
    <property type="match status" value="1"/>
</dbReference>
<comment type="caution">
    <text evidence="7">The sequence shown here is derived from an EMBL/GenBank/DDBJ whole genome shotgun (WGS) entry which is preliminary data.</text>
</comment>
<feature type="transmembrane region" description="Helical" evidence="6">
    <location>
        <begin position="316"/>
        <end position="337"/>
    </location>
</feature>
<evidence type="ECO:0000256" key="3">
    <source>
        <dbReference type="ARBA" id="ARBA00022692"/>
    </source>
</evidence>
<evidence type="ECO:0000256" key="2">
    <source>
        <dbReference type="ARBA" id="ARBA00022475"/>
    </source>
</evidence>
<sequence length="429" mass="46239">MSRLKPQLSLSQGIALLATTMLGTGVFVVPVLAARQTGTTSLLAWGALLLLTLPIAFTFAALGKKSAHAGGIPHIVGQAFGKESEKLTAFLFFAILPVGMPASLVIGSGFIQALIPLSGLANLAVQLGMLLGMLLLGIIGAKASGQMQTVIALLIVSLIASLWWVIAPNGVDFKIPLSLSAPHTLLNALGLMFWCIIGIEAFIHMGEEFRSPQRDFPLALILGTLLTLLIYWATSVLVLHDLPHIVNAPSAAALPIMTEIHLGSKAAILVTVLGFLACFASTNVYLQGYARLIWSLADEGKLPRKLATLSARSTPIYALVCITLISMLMCWGIWLANLPLNHLLLYTNGNYIVIYLLAMLAAVTLLKGYQRVLAVLSTAITLLFFWSLGRAMSYVFILCCIFICARLIWRAFGHWGNSRRRKALDASIH</sequence>
<feature type="transmembrane region" description="Helical" evidence="6">
    <location>
        <begin position="121"/>
        <end position="141"/>
    </location>
</feature>
<dbReference type="Gene3D" id="1.20.1740.10">
    <property type="entry name" value="Amino acid/polyamine transporter I"/>
    <property type="match status" value="1"/>
</dbReference>
<reference evidence="7 8" key="1">
    <citation type="journal article" date="2013" name="Int. J. Syst. Evol. Microbiol.">
        <title>Celerinatantimonas yamalensis sp. nov., a cold-adapted diazotrophic bacterium from a cold permafrost brine.</title>
        <authorList>
            <person name="Shcherbakova V."/>
            <person name="Chuvilskaya N."/>
            <person name="Rivkina E."/>
            <person name="Demidov N."/>
            <person name="Uchaeva V."/>
            <person name="Suetin S."/>
            <person name="Suzina N."/>
            <person name="Gilichinsky D."/>
        </authorList>
    </citation>
    <scope>NUCLEOTIDE SEQUENCE [LARGE SCALE GENOMIC DNA]</scope>
    <source>
        <strain evidence="7 8">C7</strain>
    </source>
</reference>
<proteinExistence type="predicted"/>
<dbReference type="RefSeq" id="WP_408624423.1">
    <property type="nucleotide sequence ID" value="NZ_JBEQCT010000007.1"/>
</dbReference>
<feature type="transmembrane region" description="Helical" evidence="6">
    <location>
        <begin position="394"/>
        <end position="412"/>
    </location>
</feature>
<comment type="subcellular location">
    <subcellularLocation>
        <location evidence="1">Cell membrane</location>
        <topology evidence="1">Multi-pass membrane protein</topology>
    </subcellularLocation>
</comment>
<dbReference type="PANTHER" id="PTHR42770:SF13">
    <property type="entry name" value="L-METHIONINE_BRANCHED-CHAIN AMINO ACID EXPORTER YJEH"/>
    <property type="match status" value="1"/>
</dbReference>
<feature type="transmembrane region" description="Helical" evidence="6">
    <location>
        <begin position="343"/>
        <end position="365"/>
    </location>
</feature>
<dbReference type="Pfam" id="PF13520">
    <property type="entry name" value="AA_permease_2"/>
    <property type="match status" value="1"/>
</dbReference>
<keyword evidence="5 6" id="KW-0472">Membrane</keyword>
<evidence type="ECO:0000256" key="4">
    <source>
        <dbReference type="ARBA" id="ARBA00022989"/>
    </source>
</evidence>
<gene>
    <name evidence="7" type="primary">yjeH</name>
    <name evidence="7" type="ORF">ABUE30_13900</name>
</gene>
<feature type="transmembrane region" description="Helical" evidence="6">
    <location>
        <begin position="43"/>
        <end position="62"/>
    </location>
</feature>
<dbReference type="NCBIfam" id="NF008245">
    <property type="entry name" value="PRK11021.1"/>
    <property type="match status" value="1"/>
</dbReference>
<protein>
    <submittedName>
        <fullName evidence="7">L-methionine/branched-chain amino acid transporter</fullName>
    </submittedName>
</protein>
<keyword evidence="4 6" id="KW-1133">Transmembrane helix</keyword>
<evidence type="ECO:0000256" key="6">
    <source>
        <dbReference type="SAM" id="Phobius"/>
    </source>
</evidence>
<evidence type="ECO:0000313" key="7">
    <source>
        <dbReference type="EMBL" id="MFM2486141.1"/>
    </source>
</evidence>
<dbReference type="PIRSF" id="PIRSF006060">
    <property type="entry name" value="AA_transporter"/>
    <property type="match status" value="1"/>
</dbReference>
<dbReference type="InterPro" id="IPR002293">
    <property type="entry name" value="AA/rel_permease1"/>
</dbReference>
<feature type="transmembrane region" description="Helical" evidence="6">
    <location>
        <begin position="266"/>
        <end position="286"/>
    </location>
</feature>
<dbReference type="EMBL" id="JBEQCT010000007">
    <property type="protein sequence ID" value="MFM2486141.1"/>
    <property type="molecule type" value="Genomic_DNA"/>
</dbReference>
<evidence type="ECO:0000256" key="1">
    <source>
        <dbReference type="ARBA" id="ARBA00004651"/>
    </source>
</evidence>
<accession>A0ABW9GBK8</accession>
<evidence type="ECO:0000313" key="8">
    <source>
        <dbReference type="Proteomes" id="UP001629953"/>
    </source>
</evidence>
<keyword evidence="8" id="KW-1185">Reference proteome</keyword>
<organism evidence="7 8">
    <name type="scientific">Celerinatantimonas yamalensis</name>
    <dbReference type="NCBI Taxonomy" id="559956"/>
    <lineage>
        <taxon>Bacteria</taxon>
        <taxon>Pseudomonadati</taxon>
        <taxon>Pseudomonadota</taxon>
        <taxon>Gammaproteobacteria</taxon>
        <taxon>Celerinatantimonadaceae</taxon>
        <taxon>Celerinatantimonas</taxon>
    </lineage>
</organism>
<feature type="transmembrane region" description="Helical" evidence="6">
    <location>
        <begin position="186"/>
        <end position="204"/>
    </location>
</feature>
<name>A0ABW9GBK8_9GAMM</name>
<feature type="transmembrane region" description="Helical" evidence="6">
    <location>
        <begin position="148"/>
        <end position="166"/>
    </location>
</feature>
<feature type="transmembrane region" description="Helical" evidence="6">
    <location>
        <begin position="372"/>
        <end position="388"/>
    </location>
</feature>
<dbReference type="Proteomes" id="UP001629953">
    <property type="component" value="Unassembled WGS sequence"/>
</dbReference>
<keyword evidence="3 6" id="KW-0812">Transmembrane</keyword>
<evidence type="ECO:0000256" key="5">
    <source>
        <dbReference type="ARBA" id="ARBA00023136"/>
    </source>
</evidence>
<feature type="transmembrane region" description="Helical" evidence="6">
    <location>
        <begin position="216"/>
        <end position="234"/>
    </location>
</feature>
<keyword evidence="2" id="KW-1003">Cell membrane</keyword>
<dbReference type="InterPro" id="IPR050367">
    <property type="entry name" value="APC_superfamily"/>
</dbReference>
<feature type="transmembrane region" description="Helical" evidence="6">
    <location>
        <begin position="90"/>
        <end position="115"/>
    </location>
</feature>